<proteinExistence type="predicted"/>
<keyword evidence="2" id="KW-1185">Reference proteome</keyword>
<dbReference type="AlphaFoldDB" id="A0A1G7X931"/>
<reference evidence="1 2" key="1">
    <citation type="submission" date="2016-10" db="EMBL/GenBank/DDBJ databases">
        <authorList>
            <person name="de Groot N.N."/>
        </authorList>
    </citation>
    <scope>NUCLEOTIDE SEQUENCE [LARGE SCALE GENOMIC DNA]</scope>
    <source>
        <strain evidence="1 2">CPCC 201354</strain>
    </source>
</reference>
<dbReference type="InterPro" id="IPR034660">
    <property type="entry name" value="DinB/YfiT-like"/>
</dbReference>
<dbReference type="STRING" id="504805.SAMN05421505_10890"/>
<name>A0A1G7X931_9ACTN</name>
<dbReference type="InterPro" id="IPR017519">
    <property type="entry name" value="CHP03085"/>
</dbReference>
<dbReference type="SUPFAM" id="SSF109854">
    <property type="entry name" value="DinB/YfiT-like putative metalloenzymes"/>
    <property type="match status" value="1"/>
</dbReference>
<dbReference type="OrthoDB" id="3268903at2"/>
<evidence type="ECO:0000313" key="2">
    <source>
        <dbReference type="Proteomes" id="UP000198923"/>
    </source>
</evidence>
<dbReference type="NCBIfam" id="TIGR03085">
    <property type="entry name" value="TIGR03085 family metal-binding protein"/>
    <property type="match status" value="1"/>
</dbReference>
<evidence type="ECO:0000313" key="1">
    <source>
        <dbReference type="EMBL" id="SDG80725.1"/>
    </source>
</evidence>
<organism evidence="1 2">
    <name type="scientific">Sinosporangium album</name>
    <dbReference type="NCBI Taxonomy" id="504805"/>
    <lineage>
        <taxon>Bacteria</taxon>
        <taxon>Bacillati</taxon>
        <taxon>Actinomycetota</taxon>
        <taxon>Actinomycetes</taxon>
        <taxon>Streptosporangiales</taxon>
        <taxon>Streptosporangiaceae</taxon>
        <taxon>Sinosporangium</taxon>
    </lineage>
</organism>
<dbReference type="NCBIfam" id="TIGR03083">
    <property type="entry name" value="maleylpyruvate isomerase family mycothiol-dependent enzyme"/>
    <property type="match status" value="1"/>
</dbReference>
<dbReference type="Proteomes" id="UP000198923">
    <property type="component" value="Unassembled WGS sequence"/>
</dbReference>
<dbReference type="InterPro" id="IPR017517">
    <property type="entry name" value="Maleyloyr_isom"/>
</dbReference>
<dbReference type="EMBL" id="FNCN01000008">
    <property type="protein sequence ID" value="SDG80725.1"/>
    <property type="molecule type" value="Genomic_DNA"/>
</dbReference>
<sequence>MTASYARAERAALCDLFDQVGPDAPTLCAGWTTFDLAAHLVLRETRFDALPGVGLKLLSGYTAKVQRSLKAEHGYDGLVRMVRSGPAGVYRVVPGLDEAVNALEYFVHHEDVRRAQPDWEPRELSPGLEKVIWSRLRSLSRLMLRKAPVGVALHRIGGGGHAVALGGARNAARVEVTGRAGELLMFCFGRQDHARVDLAGEERAAKALMGARLGV</sequence>
<gene>
    <name evidence="1" type="ORF">SAMN05421505_10890</name>
</gene>
<accession>A0A1G7X931</accession>
<dbReference type="RefSeq" id="WP_093170327.1">
    <property type="nucleotide sequence ID" value="NZ_FNCN01000008.1"/>
</dbReference>
<protein>
    <submittedName>
        <fullName evidence="1">TIGR03085 family protein</fullName>
    </submittedName>
</protein>